<proteinExistence type="predicted"/>
<gene>
    <name evidence="2" type="ORF">GEV33_011685</name>
</gene>
<keyword evidence="3" id="KW-1185">Reference proteome</keyword>
<name>A0A8J6H3G7_TENMO</name>
<protein>
    <submittedName>
        <fullName evidence="2">Uncharacterized protein</fullName>
    </submittedName>
</protein>
<reference evidence="2" key="2">
    <citation type="submission" date="2021-08" db="EMBL/GenBank/DDBJ databases">
        <authorList>
            <person name="Eriksson T."/>
        </authorList>
    </citation>
    <scope>NUCLEOTIDE SEQUENCE</scope>
    <source>
        <strain evidence="2">Stoneville</strain>
        <tissue evidence="2">Whole head</tissue>
    </source>
</reference>
<reference evidence="2" key="1">
    <citation type="journal article" date="2020" name="J Insects Food Feed">
        <title>The yellow mealworm (Tenebrio molitor) genome: a resource for the emerging insects as food and feed industry.</title>
        <authorList>
            <person name="Eriksson T."/>
            <person name="Andere A."/>
            <person name="Kelstrup H."/>
            <person name="Emery V."/>
            <person name="Picard C."/>
        </authorList>
    </citation>
    <scope>NUCLEOTIDE SEQUENCE</scope>
    <source>
        <strain evidence="2">Stoneville</strain>
        <tissue evidence="2">Whole head</tissue>
    </source>
</reference>
<evidence type="ECO:0000256" key="1">
    <source>
        <dbReference type="SAM" id="MobiDB-lite"/>
    </source>
</evidence>
<feature type="region of interest" description="Disordered" evidence="1">
    <location>
        <begin position="487"/>
        <end position="515"/>
    </location>
</feature>
<sequence>MLQAICCQLLPWCKGGFTLLHEWCALNRLSNAYFNAKGERTLYICNEIQMAAKRPRRNVPVAKGLAVKRPRRNDCGETSHPPLTLLSAVYKVSSFKYYEYEGLPEKDEKIWVAKGGCARNDKTDCGTGNKAFLIHSGFDLQSSRRYVSGPNTTGESEFLPAVTSLPAQPLLTDEFLPRLSEITALALEVPHSREIRNTADLLTRPFCVQGILNNVELLELYQTAVLRNNETLRGLLRILVTFLSHSVREPWFSHCQRCRIATDCQSLNSGSYGIAIHSTHFYCTLLLWDRHNSYDKVKRDCHIFTSLGERYATWKFRISALLEELDVAVVVAQDVPAVPTEEWKKKNSLARNTIIEYLGDSLLGFAKEQEFAKQIIANLDTIYERRSLATQLTLRKKLLNLKTKPNENLQMHFTRFDDLVTELLAAGVKLDEMDKISHLLLTLPSVYDGVITALETLSEDNLNLAFVKTRLLDYEIKSRTDELTVKALETSGHSPPKNDYKKTRGPLRSPKQNKQYLSSKTKETIIFKRIVFMYYKRMIEAPKSAQQTHQAKAQATTSSFAFMIGHHMDNITLGREEKFIIDFGATDHICNNLSLFESCTDLSTPVEIAAKLGMSVIATKRGTIKVTTT</sequence>
<organism evidence="2 3">
    <name type="scientific">Tenebrio molitor</name>
    <name type="common">Yellow mealworm beetle</name>
    <dbReference type="NCBI Taxonomy" id="7067"/>
    <lineage>
        <taxon>Eukaryota</taxon>
        <taxon>Metazoa</taxon>
        <taxon>Ecdysozoa</taxon>
        <taxon>Arthropoda</taxon>
        <taxon>Hexapoda</taxon>
        <taxon>Insecta</taxon>
        <taxon>Pterygota</taxon>
        <taxon>Neoptera</taxon>
        <taxon>Endopterygota</taxon>
        <taxon>Coleoptera</taxon>
        <taxon>Polyphaga</taxon>
        <taxon>Cucujiformia</taxon>
        <taxon>Tenebrionidae</taxon>
        <taxon>Tenebrio</taxon>
    </lineage>
</organism>
<dbReference type="Proteomes" id="UP000719412">
    <property type="component" value="Unassembled WGS sequence"/>
</dbReference>
<evidence type="ECO:0000313" key="2">
    <source>
        <dbReference type="EMBL" id="KAH0811105.1"/>
    </source>
</evidence>
<comment type="caution">
    <text evidence="2">The sequence shown here is derived from an EMBL/GenBank/DDBJ whole genome shotgun (WGS) entry which is preliminary data.</text>
</comment>
<dbReference type="Pfam" id="PF14223">
    <property type="entry name" value="Retrotran_gag_2"/>
    <property type="match status" value="1"/>
</dbReference>
<evidence type="ECO:0000313" key="3">
    <source>
        <dbReference type="Proteomes" id="UP000719412"/>
    </source>
</evidence>
<dbReference type="EMBL" id="JABDTM020027035">
    <property type="protein sequence ID" value="KAH0811105.1"/>
    <property type="molecule type" value="Genomic_DNA"/>
</dbReference>
<accession>A0A8J6H3G7</accession>
<dbReference type="AlphaFoldDB" id="A0A8J6H3G7"/>